<feature type="compositionally biased region" description="Polar residues" evidence="1">
    <location>
        <begin position="7"/>
        <end position="25"/>
    </location>
</feature>
<feature type="region of interest" description="Disordered" evidence="1">
    <location>
        <begin position="1"/>
        <end position="42"/>
    </location>
</feature>
<comment type="caution">
    <text evidence="2">The sequence shown here is derived from an EMBL/GenBank/DDBJ whole genome shotgun (WGS) entry which is preliminary data.</text>
</comment>
<proteinExistence type="predicted"/>
<gene>
    <name evidence="2" type="ORF">HAX54_001244</name>
</gene>
<evidence type="ECO:0000313" key="2">
    <source>
        <dbReference type="EMBL" id="MCD7465408.1"/>
    </source>
</evidence>
<sequence>MAEEAPPSTQGELPSTASETAQDGSYHQFAQKHQKATGPLRLRPCLEKVKVRGVEVLDITKIQDEMNHKLRKRKREPVVAHISEIEMGIESQVQHSQAAEAQPSTSDSTPIAPQSAQPLALKTT</sequence>
<protein>
    <submittedName>
        <fullName evidence="2">Uncharacterized protein</fullName>
    </submittedName>
</protein>
<evidence type="ECO:0000256" key="1">
    <source>
        <dbReference type="SAM" id="MobiDB-lite"/>
    </source>
</evidence>
<name>A0ABS8T375_DATST</name>
<dbReference type="Proteomes" id="UP000823775">
    <property type="component" value="Unassembled WGS sequence"/>
</dbReference>
<feature type="region of interest" description="Disordered" evidence="1">
    <location>
        <begin position="91"/>
        <end position="124"/>
    </location>
</feature>
<evidence type="ECO:0000313" key="3">
    <source>
        <dbReference type="Proteomes" id="UP000823775"/>
    </source>
</evidence>
<accession>A0ABS8T375</accession>
<reference evidence="2 3" key="1">
    <citation type="journal article" date="2021" name="BMC Genomics">
        <title>Datura genome reveals duplications of psychoactive alkaloid biosynthetic genes and high mutation rate following tissue culture.</title>
        <authorList>
            <person name="Rajewski A."/>
            <person name="Carter-House D."/>
            <person name="Stajich J."/>
            <person name="Litt A."/>
        </authorList>
    </citation>
    <scope>NUCLEOTIDE SEQUENCE [LARGE SCALE GENOMIC DNA]</scope>
    <source>
        <strain evidence="2">AR-01</strain>
    </source>
</reference>
<organism evidence="2 3">
    <name type="scientific">Datura stramonium</name>
    <name type="common">Jimsonweed</name>
    <name type="synonym">Common thornapple</name>
    <dbReference type="NCBI Taxonomy" id="4076"/>
    <lineage>
        <taxon>Eukaryota</taxon>
        <taxon>Viridiplantae</taxon>
        <taxon>Streptophyta</taxon>
        <taxon>Embryophyta</taxon>
        <taxon>Tracheophyta</taxon>
        <taxon>Spermatophyta</taxon>
        <taxon>Magnoliopsida</taxon>
        <taxon>eudicotyledons</taxon>
        <taxon>Gunneridae</taxon>
        <taxon>Pentapetalae</taxon>
        <taxon>asterids</taxon>
        <taxon>lamiids</taxon>
        <taxon>Solanales</taxon>
        <taxon>Solanaceae</taxon>
        <taxon>Solanoideae</taxon>
        <taxon>Datureae</taxon>
        <taxon>Datura</taxon>
    </lineage>
</organism>
<keyword evidence="3" id="KW-1185">Reference proteome</keyword>
<dbReference type="EMBL" id="JACEIK010001046">
    <property type="protein sequence ID" value="MCD7465408.1"/>
    <property type="molecule type" value="Genomic_DNA"/>
</dbReference>